<proteinExistence type="predicted"/>
<gene>
    <name evidence="1" type="ORF">NLG97_g2472</name>
</gene>
<evidence type="ECO:0000313" key="2">
    <source>
        <dbReference type="Proteomes" id="UP001148737"/>
    </source>
</evidence>
<accession>A0ACC1R221</accession>
<organism evidence="1 2">
    <name type="scientific">Lecanicillium saksenae</name>
    <dbReference type="NCBI Taxonomy" id="468837"/>
    <lineage>
        <taxon>Eukaryota</taxon>
        <taxon>Fungi</taxon>
        <taxon>Dikarya</taxon>
        <taxon>Ascomycota</taxon>
        <taxon>Pezizomycotina</taxon>
        <taxon>Sordariomycetes</taxon>
        <taxon>Hypocreomycetidae</taxon>
        <taxon>Hypocreales</taxon>
        <taxon>Cordycipitaceae</taxon>
        <taxon>Lecanicillium</taxon>
    </lineage>
</organism>
<keyword evidence="2" id="KW-1185">Reference proteome</keyword>
<name>A0ACC1R221_9HYPO</name>
<sequence>MARKHKNPMTNPLHYATPQLLTGAPSTYATAQRKLLGYDYVIVGGGCAGCVLASKLSEDPDVSVLLLEAEEEEPVKH</sequence>
<dbReference type="Proteomes" id="UP001148737">
    <property type="component" value="Unassembled WGS sequence"/>
</dbReference>
<dbReference type="EMBL" id="JANAKD010000169">
    <property type="protein sequence ID" value="KAJ3496689.1"/>
    <property type="molecule type" value="Genomic_DNA"/>
</dbReference>
<reference evidence="1" key="1">
    <citation type="submission" date="2022-07" db="EMBL/GenBank/DDBJ databases">
        <title>Genome Sequence of Lecanicillium saksenae.</title>
        <authorList>
            <person name="Buettner E."/>
        </authorList>
    </citation>
    <scope>NUCLEOTIDE SEQUENCE</scope>
    <source>
        <strain evidence="1">VT-O1</strain>
    </source>
</reference>
<evidence type="ECO:0000313" key="1">
    <source>
        <dbReference type="EMBL" id="KAJ3496689.1"/>
    </source>
</evidence>
<comment type="caution">
    <text evidence="1">The sequence shown here is derived from an EMBL/GenBank/DDBJ whole genome shotgun (WGS) entry which is preliminary data.</text>
</comment>
<protein>
    <submittedName>
        <fullName evidence="1">Uncharacterized protein</fullName>
    </submittedName>
</protein>